<dbReference type="PANTHER" id="PTHR34039:SF1">
    <property type="entry name" value="UPF0102 PROTEIN YRAN"/>
    <property type="match status" value="1"/>
</dbReference>
<dbReference type="InterPro" id="IPR003509">
    <property type="entry name" value="UPF0102_YraN-like"/>
</dbReference>
<comment type="similarity">
    <text evidence="1 2">Belongs to the UPF0102 family.</text>
</comment>
<dbReference type="GO" id="GO:0003676">
    <property type="term" value="F:nucleic acid binding"/>
    <property type="evidence" value="ECO:0007669"/>
    <property type="project" value="InterPro"/>
</dbReference>
<dbReference type="Gene3D" id="3.40.1350.10">
    <property type="match status" value="1"/>
</dbReference>
<reference evidence="3" key="1">
    <citation type="journal article" date="2021" name="PeerJ">
        <title>Extensive microbial diversity within the chicken gut microbiome revealed by metagenomics and culture.</title>
        <authorList>
            <person name="Gilroy R."/>
            <person name="Ravi A."/>
            <person name="Getino M."/>
            <person name="Pursley I."/>
            <person name="Horton D.L."/>
            <person name="Alikhan N.F."/>
            <person name="Baker D."/>
            <person name="Gharbi K."/>
            <person name="Hall N."/>
            <person name="Watson M."/>
            <person name="Adriaenssens E.M."/>
            <person name="Foster-Nyarko E."/>
            <person name="Jarju S."/>
            <person name="Secka A."/>
            <person name="Antonio M."/>
            <person name="Oren A."/>
            <person name="Chaudhuri R.R."/>
            <person name="La Ragione R."/>
            <person name="Hildebrand F."/>
            <person name="Pallen M.J."/>
        </authorList>
    </citation>
    <scope>NUCLEOTIDE SEQUENCE</scope>
    <source>
        <strain evidence="3">14975</strain>
    </source>
</reference>
<dbReference type="EMBL" id="DXFQ01000006">
    <property type="protein sequence ID" value="HIX19019.1"/>
    <property type="molecule type" value="Genomic_DNA"/>
</dbReference>
<dbReference type="Proteomes" id="UP000823964">
    <property type="component" value="Unassembled WGS sequence"/>
</dbReference>
<proteinExistence type="inferred from homology"/>
<gene>
    <name evidence="3" type="ORF">H9862_00275</name>
</gene>
<accession>A0A9D1V9Z6</accession>
<dbReference type="SUPFAM" id="SSF52980">
    <property type="entry name" value="Restriction endonuclease-like"/>
    <property type="match status" value="1"/>
</dbReference>
<evidence type="ECO:0000313" key="3">
    <source>
        <dbReference type="EMBL" id="HIX19019.1"/>
    </source>
</evidence>
<dbReference type="InterPro" id="IPR011856">
    <property type="entry name" value="tRNA_endonuc-like_dom_sf"/>
</dbReference>
<organism evidence="3 4">
    <name type="scientific">Candidatus Akkermansia intestinigallinarum</name>
    <dbReference type="NCBI Taxonomy" id="2838431"/>
    <lineage>
        <taxon>Bacteria</taxon>
        <taxon>Pseudomonadati</taxon>
        <taxon>Verrucomicrobiota</taxon>
        <taxon>Verrucomicrobiia</taxon>
        <taxon>Verrucomicrobiales</taxon>
        <taxon>Akkermansiaceae</taxon>
        <taxon>Akkermansia</taxon>
    </lineage>
</organism>
<dbReference type="Pfam" id="PF02021">
    <property type="entry name" value="UPF0102"/>
    <property type="match status" value="1"/>
</dbReference>
<evidence type="ECO:0000256" key="1">
    <source>
        <dbReference type="ARBA" id="ARBA00006738"/>
    </source>
</evidence>
<dbReference type="AlphaFoldDB" id="A0A9D1V9Z6"/>
<evidence type="ECO:0000256" key="2">
    <source>
        <dbReference type="HAMAP-Rule" id="MF_00048"/>
    </source>
</evidence>
<dbReference type="CDD" id="cd20736">
    <property type="entry name" value="PoNe_Nuclease"/>
    <property type="match status" value="1"/>
</dbReference>
<dbReference type="InterPro" id="IPR011335">
    <property type="entry name" value="Restrct_endonuc-II-like"/>
</dbReference>
<sequence>MHRWRCPWSSEETPDRRRLGRYGELVAASWLRARGMKVLRRNFRWGRSGELDLVCRDGDTLVFVEVKSLSTERFGAPSQHVDVRKRRMLRCGAVKWMSLLGWRVSFRFDVVEVTLAGGKRPQVTYCPHAFSLREGDVSRSSEPR</sequence>
<dbReference type="HAMAP" id="MF_00048">
    <property type="entry name" value="UPF0102"/>
    <property type="match status" value="1"/>
</dbReference>
<protein>
    <recommendedName>
        <fullName evidence="2">UPF0102 protein H9862_00275</fullName>
    </recommendedName>
</protein>
<dbReference type="PANTHER" id="PTHR34039">
    <property type="entry name" value="UPF0102 PROTEIN YRAN"/>
    <property type="match status" value="1"/>
</dbReference>
<name>A0A9D1V9Z6_9BACT</name>
<evidence type="ECO:0000313" key="4">
    <source>
        <dbReference type="Proteomes" id="UP000823964"/>
    </source>
</evidence>
<comment type="caution">
    <text evidence="3">The sequence shown here is derived from an EMBL/GenBank/DDBJ whole genome shotgun (WGS) entry which is preliminary data.</text>
</comment>
<reference evidence="3" key="2">
    <citation type="submission" date="2021-04" db="EMBL/GenBank/DDBJ databases">
        <authorList>
            <person name="Gilroy R."/>
        </authorList>
    </citation>
    <scope>NUCLEOTIDE SEQUENCE</scope>
    <source>
        <strain evidence="3">14975</strain>
    </source>
</reference>